<evidence type="ECO:0000256" key="4">
    <source>
        <dbReference type="ARBA" id="ARBA00011233"/>
    </source>
</evidence>
<feature type="binding site" evidence="13">
    <location>
        <begin position="83"/>
        <end position="86"/>
    </location>
    <ligand>
        <name>substrate</name>
    </ligand>
</feature>
<dbReference type="InterPro" id="IPR036704">
    <property type="entry name" value="RraA/RraA-like_sf"/>
</dbReference>
<dbReference type="Proteomes" id="UP000295063">
    <property type="component" value="Unassembled WGS sequence"/>
</dbReference>
<gene>
    <name evidence="14" type="ORF">EV210_10144</name>
</gene>
<dbReference type="RefSeq" id="WP_132073811.1">
    <property type="nucleotide sequence ID" value="NZ_SLUI01000001.1"/>
</dbReference>
<organism evidence="14 15">
    <name type="scientific">Anaerospora hongkongensis</name>
    <dbReference type="NCBI Taxonomy" id="244830"/>
    <lineage>
        <taxon>Bacteria</taxon>
        <taxon>Bacillati</taxon>
        <taxon>Bacillota</taxon>
        <taxon>Negativicutes</taxon>
        <taxon>Selenomonadales</taxon>
        <taxon>Sporomusaceae</taxon>
        <taxon>Anaerospora</taxon>
    </lineage>
</organism>
<comment type="cofactor">
    <cofactor evidence="2">
        <name>a divalent metal cation</name>
        <dbReference type="ChEBI" id="CHEBI:60240"/>
    </cofactor>
</comment>
<dbReference type="GO" id="GO:0047443">
    <property type="term" value="F:4-hydroxy-4-methyl-2-oxoglutarate aldolase activity"/>
    <property type="evidence" value="ECO:0007669"/>
    <property type="project" value="UniProtKB-EC"/>
</dbReference>
<evidence type="ECO:0000256" key="11">
    <source>
        <dbReference type="ARBA" id="ARBA00032305"/>
    </source>
</evidence>
<evidence type="ECO:0000256" key="7">
    <source>
        <dbReference type="ARBA" id="ARBA00016549"/>
    </source>
</evidence>
<evidence type="ECO:0000256" key="6">
    <source>
        <dbReference type="ARBA" id="ARBA00012947"/>
    </source>
</evidence>
<evidence type="ECO:0000313" key="15">
    <source>
        <dbReference type="Proteomes" id="UP000295063"/>
    </source>
</evidence>
<dbReference type="Gene3D" id="3.50.30.40">
    <property type="entry name" value="Ribonuclease E inhibitor RraA/RraA-like"/>
    <property type="match status" value="1"/>
</dbReference>
<accession>A0A4R1Q1L3</accession>
<dbReference type="EMBL" id="SLUI01000001">
    <property type="protein sequence ID" value="TCL39849.1"/>
    <property type="molecule type" value="Genomic_DNA"/>
</dbReference>
<keyword evidence="15" id="KW-1185">Reference proteome</keyword>
<keyword evidence="13" id="KW-0460">Magnesium</keyword>
<comment type="cofactor">
    <cofactor evidence="13">
        <name>Mg(2+)</name>
        <dbReference type="ChEBI" id="CHEBI:18420"/>
    </cofactor>
</comment>
<sequence length="207" mass="21739">MTSIVEKFREIPGTCISDAMDGLRNLDPMIKPLKEEYKISGRAFTVRLPAGDNLMLLKAIRDANPGDILVVDAKSFLYTAVAGDFVIGLAATLGLGGIVIDGTIRDILSIKNSGFPVFCKGGTLACSKKIGAGEINVSISSGGTVISPGDIIVGDVNGVTVVPKDSEDSVLKAAIDKLNKDEVRAQNVLGNPEAAARWIDELLGLKN</sequence>
<feature type="binding site" evidence="13">
    <location>
        <position position="105"/>
    </location>
    <ligand>
        <name>substrate</name>
    </ligand>
</feature>
<keyword evidence="13" id="KW-0479">Metal-binding</keyword>
<name>A0A4R1Q1L3_9FIRM</name>
<evidence type="ECO:0000256" key="10">
    <source>
        <dbReference type="ARBA" id="ARBA00030169"/>
    </source>
</evidence>
<comment type="function">
    <text evidence="8">Catalyzes the aldol cleavage of 4-hydroxy-4-methyl-2-oxoglutarate (HMG) into 2 molecules of pyruvate. Also contains a secondary oxaloacetate (OAA) decarboxylase activity due to the common pyruvate enolate transition state formed following C-C bond cleavage in the retro-aldol and decarboxylation reactions.</text>
</comment>
<evidence type="ECO:0000256" key="5">
    <source>
        <dbReference type="ARBA" id="ARBA00012213"/>
    </source>
</evidence>
<evidence type="ECO:0000256" key="1">
    <source>
        <dbReference type="ARBA" id="ARBA00001342"/>
    </source>
</evidence>
<dbReference type="EC" id="4.1.1.112" evidence="6"/>
<evidence type="ECO:0000256" key="3">
    <source>
        <dbReference type="ARBA" id="ARBA00008621"/>
    </source>
</evidence>
<dbReference type="SUPFAM" id="SSF89562">
    <property type="entry name" value="RraA-like"/>
    <property type="match status" value="1"/>
</dbReference>
<comment type="caution">
    <text evidence="14">The sequence shown here is derived from an EMBL/GenBank/DDBJ whole genome shotgun (WGS) entry which is preliminary data.</text>
</comment>
<evidence type="ECO:0000256" key="8">
    <source>
        <dbReference type="ARBA" id="ARBA00025046"/>
    </source>
</evidence>
<dbReference type="PANTHER" id="PTHR33254:SF4">
    <property type="entry name" value="4-HYDROXY-4-METHYL-2-OXOGLUTARATE ALDOLASE 3-RELATED"/>
    <property type="match status" value="1"/>
</dbReference>
<dbReference type="OrthoDB" id="9784786at2"/>
<protein>
    <recommendedName>
        <fullName evidence="7">Putative 4-hydroxy-4-methyl-2-oxoglutarate aldolase</fullName>
        <ecNumber evidence="6">4.1.1.112</ecNumber>
        <ecNumber evidence="5">4.1.3.17</ecNumber>
    </recommendedName>
    <alternativeName>
        <fullName evidence="11">Oxaloacetate decarboxylase</fullName>
    </alternativeName>
    <alternativeName>
        <fullName evidence="9">Regulator of ribonuclease activity homolog</fullName>
    </alternativeName>
    <alternativeName>
        <fullName evidence="10">RraA-like protein</fullName>
    </alternativeName>
</protein>
<comment type="similarity">
    <text evidence="3">Belongs to the class II aldolase/RraA-like family.</text>
</comment>
<dbReference type="GO" id="GO:0046872">
    <property type="term" value="F:metal ion binding"/>
    <property type="evidence" value="ECO:0007669"/>
    <property type="project" value="UniProtKB-KW"/>
</dbReference>
<evidence type="ECO:0000256" key="2">
    <source>
        <dbReference type="ARBA" id="ARBA00001968"/>
    </source>
</evidence>
<dbReference type="Pfam" id="PF03737">
    <property type="entry name" value="RraA-like"/>
    <property type="match status" value="1"/>
</dbReference>
<evidence type="ECO:0000256" key="12">
    <source>
        <dbReference type="ARBA" id="ARBA00047973"/>
    </source>
</evidence>
<proteinExistence type="inferred from homology"/>
<evidence type="ECO:0000256" key="13">
    <source>
        <dbReference type="PIRSR" id="PIRSR605493-1"/>
    </source>
</evidence>
<comment type="subunit">
    <text evidence="4">Homotrimer.</text>
</comment>
<dbReference type="GO" id="GO:0008948">
    <property type="term" value="F:oxaloacetate decarboxylase activity"/>
    <property type="evidence" value="ECO:0007669"/>
    <property type="project" value="UniProtKB-EC"/>
</dbReference>
<dbReference type="EC" id="4.1.3.17" evidence="5"/>
<reference evidence="14 15" key="1">
    <citation type="submission" date="2019-03" db="EMBL/GenBank/DDBJ databases">
        <title>Genomic Encyclopedia of Type Strains, Phase IV (KMG-IV): sequencing the most valuable type-strain genomes for metagenomic binning, comparative biology and taxonomic classification.</title>
        <authorList>
            <person name="Goeker M."/>
        </authorList>
    </citation>
    <scope>NUCLEOTIDE SEQUENCE [LARGE SCALE GENOMIC DNA]</scope>
    <source>
        <strain evidence="14 15">DSM 15969</strain>
    </source>
</reference>
<evidence type="ECO:0000256" key="9">
    <source>
        <dbReference type="ARBA" id="ARBA00029596"/>
    </source>
</evidence>
<feature type="binding site" evidence="13">
    <location>
        <position position="106"/>
    </location>
    <ligand>
        <name>Mg(2+)</name>
        <dbReference type="ChEBI" id="CHEBI:18420"/>
    </ligand>
</feature>
<dbReference type="PANTHER" id="PTHR33254">
    <property type="entry name" value="4-HYDROXY-4-METHYL-2-OXOGLUTARATE ALDOLASE 3-RELATED"/>
    <property type="match status" value="1"/>
</dbReference>
<comment type="catalytic activity">
    <reaction evidence="1">
        <text>4-hydroxy-4-methyl-2-oxoglutarate = 2 pyruvate</text>
        <dbReference type="Rhea" id="RHEA:22748"/>
        <dbReference type="ChEBI" id="CHEBI:15361"/>
        <dbReference type="ChEBI" id="CHEBI:58276"/>
        <dbReference type="EC" id="4.1.3.17"/>
    </reaction>
</comment>
<evidence type="ECO:0000313" key="14">
    <source>
        <dbReference type="EMBL" id="TCL39849.1"/>
    </source>
</evidence>
<comment type="catalytic activity">
    <reaction evidence="12">
        <text>oxaloacetate + H(+) = pyruvate + CO2</text>
        <dbReference type="Rhea" id="RHEA:15641"/>
        <dbReference type="ChEBI" id="CHEBI:15361"/>
        <dbReference type="ChEBI" id="CHEBI:15378"/>
        <dbReference type="ChEBI" id="CHEBI:16452"/>
        <dbReference type="ChEBI" id="CHEBI:16526"/>
        <dbReference type="EC" id="4.1.1.112"/>
    </reaction>
</comment>
<dbReference type="InterPro" id="IPR005493">
    <property type="entry name" value="RraA/RraA-like"/>
</dbReference>
<dbReference type="CDD" id="cd16841">
    <property type="entry name" value="RraA_family"/>
    <property type="match status" value="1"/>
</dbReference>
<dbReference type="AlphaFoldDB" id="A0A4R1Q1L3"/>